<reference evidence="3" key="1">
    <citation type="journal article" date="2013" name="Genome Announc.">
        <title>Draft genome sequence of the grapevine dieback fungus Eutypa lata UCR-EL1.</title>
        <authorList>
            <person name="Blanco-Ulate B."/>
            <person name="Rolshausen P.E."/>
            <person name="Cantu D."/>
        </authorList>
    </citation>
    <scope>NUCLEOTIDE SEQUENCE [LARGE SCALE GENOMIC DNA]</scope>
    <source>
        <strain evidence="3">UCR-EL1</strain>
    </source>
</reference>
<dbReference type="Proteomes" id="UP000012174">
    <property type="component" value="Unassembled WGS sequence"/>
</dbReference>
<proteinExistence type="predicted"/>
<dbReference type="OrthoDB" id="10042665at2759"/>
<keyword evidence="3" id="KW-1185">Reference proteome</keyword>
<gene>
    <name evidence="2" type="ORF">UCREL1_11070</name>
</gene>
<dbReference type="AlphaFoldDB" id="M7SCR1"/>
<dbReference type="Gene3D" id="3.40.50.300">
    <property type="entry name" value="P-loop containing nucleotide triphosphate hydrolases"/>
    <property type="match status" value="1"/>
</dbReference>
<dbReference type="InterPro" id="IPR056599">
    <property type="entry name" value="AAA_lid_fung"/>
</dbReference>
<dbReference type="eggNOG" id="KOG0742">
    <property type="taxonomic scope" value="Eukaryota"/>
</dbReference>
<dbReference type="SUPFAM" id="SSF52540">
    <property type="entry name" value="P-loop containing nucleoside triphosphate hydrolases"/>
    <property type="match status" value="1"/>
</dbReference>
<organism evidence="2 3">
    <name type="scientific">Eutypa lata (strain UCR-EL1)</name>
    <name type="common">Grapevine dieback disease fungus</name>
    <name type="synonym">Eutypa armeniacae</name>
    <dbReference type="NCBI Taxonomy" id="1287681"/>
    <lineage>
        <taxon>Eukaryota</taxon>
        <taxon>Fungi</taxon>
        <taxon>Dikarya</taxon>
        <taxon>Ascomycota</taxon>
        <taxon>Pezizomycotina</taxon>
        <taxon>Sordariomycetes</taxon>
        <taxon>Xylariomycetidae</taxon>
        <taxon>Xylariales</taxon>
        <taxon>Diatrypaceae</taxon>
        <taxon>Eutypa</taxon>
    </lineage>
</organism>
<dbReference type="HOGENOM" id="CLU_897241_0_0_1"/>
<name>M7SCR1_EUTLA</name>
<sequence>MPSVAILPRLFNELTGENILSDDELLILSYRVFGFVMRSRKWDALDLENITEVAVLGDEDGFGQLVLPDGHKDMVKSMIRQHLRDKKSATADTDQTDIVRGKGKGLIMLLHGVPGVGKTSTAERIKDRYRKNQKRIDIKESEISKFALDYFDENKQGRWNGRQIRNAFQTALALAELEAHGTDDVSNENDQEQLVTLRRSNFEVVAKAYKSFTEYLNQTYGVDSARRARENLWRSDTFGTPPRTSNPLTTRLKVEDPRQAPGATNLITPSQGPIPTLAVASIKTRDFHMAKGLPSLTGQENISLVISLVR</sequence>
<accession>M7SCR1</accession>
<evidence type="ECO:0000313" key="2">
    <source>
        <dbReference type="EMBL" id="EMR61973.1"/>
    </source>
</evidence>
<dbReference type="Pfam" id="PF23232">
    <property type="entry name" value="AAA_lid_13"/>
    <property type="match status" value="1"/>
</dbReference>
<dbReference type="KEGG" id="ela:UCREL1_11070"/>
<dbReference type="EMBL" id="KB707516">
    <property type="protein sequence ID" value="EMR61973.1"/>
    <property type="molecule type" value="Genomic_DNA"/>
</dbReference>
<dbReference type="PANTHER" id="PTHR46411:SF2">
    <property type="entry name" value="AAA+ ATPASE DOMAIN-CONTAINING PROTEIN"/>
    <property type="match status" value="1"/>
</dbReference>
<protein>
    <submittedName>
        <fullName evidence="2">Putative aaa family atpase protein</fullName>
    </submittedName>
</protein>
<dbReference type="PANTHER" id="PTHR46411">
    <property type="entry name" value="FAMILY ATPASE, PUTATIVE-RELATED"/>
    <property type="match status" value="1"/>
</dbReference>
<evidence type="ECO:0000313" key="3">
    <source>
        <dbReference type="Proteomes" id="UP000012174"/>
    </source>
</evidence>
<evidence type="ECO:0000259" key="1">
    <source>
        <dbReference type="Pfam" id="PF23232"/>
    </source>
</evidence>
<dbReference type="InterPro" id="IPR027417">
    <property type="entry name" value="P-loop_NTPase"/>
</dbReference>
<feature type="domain" description="AAA+ ATPase lid" evidence="1">
    <location>
        <begin position="131"/>
        <end position="221"/>
    </location>
</feature>